<dbReference type="Proteomes" id="UP000193240">
    <property type="component" value="Unassembled WGS sequence"/>
</dbReference>
<organism evidence="2 3">
    <name type="scientific">Epicoccum nigrum</name>
    <name type="common">Soil fungus</name>
    <name type="synonym">Epicoccum purpurascens</name>
    <dbReference type="NCBI Taxonomy" id="105696"/>
    <lineage>
        <taxon>Eukaryota</taxon>
        <taxon>Fungi</taxon>
        <taxon>Dikarya</taxon>
        <taxon>Ascomycota</taxon>
        <taxon>Pezizomycotina</taxon>
        <taxon>Dothideomycetes</taxon>
        <taxon>Pleosporomycetidae</taxon>
        <taxon>Pleosporales</taxon>
        <taxon>Pleosporineae</taxon>
        <taxon>Didymellaceae</taxon>
        <taxon>Epicoccum</taxon>
    </lineage>
</organism>
<dbReference type="InterPro" id="IPR032675">
    <property type="entry name" value="LRR_dom_sf"/>
</dbReference>
<reference evidence="2 3" key="1">
    <citation type="journal article" date="2017" name="Genome Announc.">
        <title>Genome sequence of the saprophytic ascomycete Epicoccum nigrum ICMP 19927 strain isolated from New Zealand.</title>
        <authorList>
            <person name="Fokin M."/>
            <person name="Fleetwood D."/>
            <person name="Weir B.S."/>
            <person name="Villas-Boas S.G."/>
        </authorList>
    </citation>
    <scope>NUCLEOTIDE SEQUENCE [LARGE SCALE GENOMIC DNA]</scope>
    <source>
        <strain evidence="2 3">ICMP 19927</strain>
    </source>
</reference>
<feature type="region of interest" description="Disordered" evidence="1">
    <location>
        <begin position="299"/>
        <end position="329"/>
    </location>
</feature>
<name>A0A1Y2LQ74_EPING</name>
<dbReference type="EMBL" id="KZ107855">
    <property type="protein sequence ID" value="OSS45058.1"/>
    <property type="molecule type" value="Genomic_DNA"/>
</dbReference>
<evidence type="ECO:0000256" key="1">
    <source>
        <dbReference type="SAM" id="MobiDB-lite"/>
    </source>
</evidence>
<evidence type="ECO:0000313" key="3">
    <source>
        <dbReference type="Proteomes" id="UP000193240"/>
    </source>
</evidence>
<sequence>MPPVDPLRRSLANLPEELIEHILQSITCQSSLTAAALTSRQLHRIAQPILNESVSIFVSRNGKPLKQYDNRRRFQQALMEQSDLASSVRTLKLFRKDAEVDQLLMDLGDNYCCILGDVASSIPGLLSSLEHLEVLDASEYFEHEFNHSPIMQSIDLWANTACGNYTPMFDWHRLPIDPPLCFFRLKVLHVSPILNCEGDLDLLFRLPNLEYLGLHRLSLLEYDSTDDSWLTIKDRTIKTLSLTNLDVEMWPDDATNLLLTMSTILKHLQTLNITAVNHGHATLALSAFKQRIPQLQTLEAYQNIEDPPERRRETFEYKDDDEDEDEDEQDEYAQDLANRLADEWRNDWMFTALDSAPALRVLRLDVTDLHTPASLKDVPGPLDWSASMPNLTNYYRDEVFAYASDGAFDDC</sequence>
<feature type="compositionally biased region" description="Basic and acidic residues" evidence="1">
    <location>
        <begin position="307"/>
        <end position="317"/>
    </location>
</feature>
<proteinExistence type="predicted"/>
<feature type="compositionally biased region" description="Acidic residues" evidence="1">
    <location>
        <begin position="318"/>
        <end position="329"/>
    </location>
</feature>
<gene>
    <name evidence="2" type="ORF">B5807_09387</name>
</gene>
<dbReference type="AlphaFoldDB" id="A0A1Y2LQ74"/>
<evidence type="ECO:0000313" key="2">
    <source>
        <dbReference type="EMBL" id="OSS45058.1"/>
    </source>
</evidence>
<dbReference type="SUPFAM" id="SSF52047">
    <property type="entry name" value="RNI-like"/>
    <property type="match status" value="1"/>
</dbReference>
<dbReference type="InParanoid" id="A0A1Y2LQ74"/>
<keyword evidence="3" id="KW-1185">Reference proteome</keyword>
<accession>A0A1Y2LQ74</accession>
<protein>
    <submittedName>
        <fullName evidence="2">Uncharacterized protein</fullName>
    </submittedName>
</protein>
<dbReference type="Gene3D" id="3.80.10.10">
    <property type="entry name" value="Ribonuclease Inhibitor"/>
    <property type="match status" value="1"/>
</dbReference>